<dbReference type="SMART" id="SM00257">
    <property type="entry name" value="LysM"/>
    <property type="match status" value="1"/>
</dbReference>
<dbReference type="Gene3D" id="3.10.350.10">
    <property type="entry name" value="LysM domain"/>
    <property type="match status" value="1"/>
</dbReference>
<proteinExistence type="predicted"/>
<evidence type="ECO:0000259" key="2">
    <source>
        <dbReference type="PROSITE" id="PS51782"/>
    </source>
</evidence>
<dbReference type="OrthoDB" id="5244690at2"/>
<dbReference type="CDD" id="cd00118">
    <property type="entry name" value="LysM"/>
    <property type="match status" value="1"/>
</dbReference>
<organism evidence="3 4">
    <name type="scientific">Egibacter rhizosphaerae</name>
    <dbReference type="NCBI Taxonomy" id="1670831"/>
    <lineage>
        <taxon>Bacteria</taxon>
        <taxon>Bacillati</taxon>
        <taxon>Actinomycetota</taxon>
        <taxon>Nitriliruptoria</taxon>
        <taxon>Egibacterales</taxon>
        <taxon>Egibacteraceae</taxon>
        <taxon>Egibacter</taxon>
    </lineage>
</organism>
<dbReference type="EMBL" id="CP036402">
    <property type="protein sequence ID" value="QBI21109.1"/>
    <property type="molecule type" value="Genomic_DNA"/>
</dbReference>
<name>A0A411YJ09_9ACTN</name>
<dbReference type="InterPro" id="IPR036779">
    <property type="entry name" value="LysM_dom_sf"/>
</dbReference>
<sequence>MRVPEPLKWVGALLALGILVAVAAPAALEQLGGAVEFEEDGGLLDDPTEDLPEGEVEQEEPAEVVEGDGGDEGPCSGADDGTYTVEAGDILQAIAEDVYGDPDCADAIAELNELEEPGDLQAGQDLELP</sequence>
<keyword evidence="4" id="KW-1185">Reference proteome</keyword>
<dbReference type="PROSITE" id="PS51782">
    <property type="entry name" value="LYSM"/>
    <property type="match status" value="1"/>
</dbReference>
<feature type="region of interest" description="Disordered" evidence="1">
    <location>
        <begin position="39"/>
        <end position="80"/>
    </location>
</feature>
<evidence type="ECO:0000313" key="3">
    <source>
        <dbReference type="EMBL" id="QBI21109.1"/>
    </source>
</evidence>
<dbReference type="Proteomes" id="UP000291469">
    <property type="component" value="Chromosome"/>
</dbReference>
<dbReference type="RefSeq" id="WP_131156102.1">
    <property type="nucleotide sequence ID" value="NZ_CP036402.1"/>
</dbReference>
<dbReference type="InterPro" id="IPR018392">
    <property type="entry name" value="LysM"/>
</dbReference>
<feature type="domain" description="LysM" evidence="2">
    <location>
        <begin position="81"/>
        <end position="128"/>
    </location>
</feature>
<evidence type="ECO:0000256" key="1">
    <source>
        <dbReference type="SAM" id="MobiDB-lite"/>
    </source>
</evidence>
<evidence type="ECO:0000313" key="4">
    <source>
        <dbReference type="Proteomes" id="UP000291469"/>
    </source>
</evidence>
<dbReference type="KEGG" id="erz:ER308_17045"/>
<dbReference type="Pfam" id="PF01476">
    <property type="entry name" value="LysM"/>
    <property type="match status" value="1"/>
</dbReference>
<reference evidence="3 4" key="1">
    <citation type="submission" date="2019-01" db="EMBL/GenBank/DDBJ databases">
        <title>Egibacter rhizosphaerae EGI 80759T.</title>
        <authorList>
            <person name="Chen D.-D."/>
            <person name="Tian Y."/>
            <person name="Jiao J.-Y."/>
            <person name="Zhang X.-T."/>
            <person name="Zhang Y.-G."/>
            <person name="Zhang Y."/>
            <person name="Xiao M."/>
            <person name="Shu W.-S."/>
            <person name="Li W.-J."/>
        </authorList>
    </citation>
    <scope>NUCLEOTIDE SEQUENCE [LARGE SCALE GENOMIC DNA]</scope>
    <source>
        <strain evidence="3 4">EGI 80759</strain>
    </source>
</reference>
<dbReference type="AlphaFoldDB" id="A0A411YJ09"/>
<accession>A0A411YJ09</accession>
<feature type="compositionally biased region" description="Acidic residues" evidence="1">
    <location>
        <begin position="39"/>
        <end position="71"/>
    </location>
</feature>
<protein>
    <submittedName>
        <fullName evidence="3">LysM peptidoglycan-binding domain-containing protein</fullName>
    </submittedName>
</protein>
<gene>
    <name evidence="3" type="ORF">ER308_17045</name>
</gene>